<protein>
    <submittedName>
        <fullName evidence="3">Uncharacterized protein</fullName>
    </submittedName>
</protein>
<reference evidence="3" key="1">
    <citation type="submission" date="2023-07" db="EMBL/GenBank/DDBJ databases">
        <title>Genomic Encyclopedia of Type Strains, Phase IV (KMG-IV): sequencing the most valuable type-strain genomes for metagenomic binning, comparative biology and taxonomic classification.</title>
        <authorList>
            <person name="Goeker M."/>
        </authorList>
    </citation>
    <scope>NUCLEOTIDE SEQUENCE [LARGE SCALE GENOMIC DNA]</scope>
    <source>
        <strain evidence="3">DSM 21204</strain>
    </source>
</reference>
<feature type="compositionally biased region" description="Polar residues" evidence="1">
    <location>
        <begin position="824"/>
        <end position="840"/>
    </location>
</feature>
<keyword evidence="4" id="KW-1185">Reference proteome</keyword>
<sequence>MKKKSFLWRWMSGICLITASSIAFWSITNFNNNTTLHTQKPPLISTRVQHADAVATATEGDGAYLYRPSSLVFKPQESRWTPKYPSQVTAADVVSMFDIKPQTSANGEATATDTGYQFETVDEDGVGTKIETSSLSSTLNFQLGQLSTNVASNLNIEFTNIDDVNGTLNFRVFQPISAYTVSGTTYSNAQLTNTTTANYRAVILPPTDRADETDPTLWKWDTAIRLRRVTFRFNWNTDANIISLIRQSNLRTNQIPLNFITSNFYAIVPDYTPPHQKLTFPQPRISLSHNLAAGILGVQVELDSHFSNNPKTFFRTFLGFNHANTSARNIRTGVTINALSNQQLLNSEIRLPLWDRPGSNGNTISFINKKVSDLLPTQFLSWKETTAESYKNYSLLDLVTGKKIAAAGGGGQGSNELAPLDVKVAGFENGIAYLTLAGDRSKTGSNAELPEFNITEVRGFADDRKGTVDLLIYFQTLNNAAAVVQATPLHLQYTGFNTNTNSGSSLFFTWNSSLPSDLATLTSNEILTSFRNQIGNNNYTGAFTNNAVAKSFVSRFFTSSRYFSDEYQKSYDPVAAQGATVAIEPVKVNAAATESDSIKISIKMASFNGTRDQVFTNTFIAHQNSINIDPKLVSTIEPRQEFLLRNHRFSQTFASRLTDDQILQIFNLTIPPGGNQYTSDLREAKVFSISNDQEGQLIVVLLLPRFNGIENYEFNFRVNNFRQNEALENGLSLTHVPVISLPSTFLARNPLDPNDLTTNDILTNLFSSLPTAIARLLNPNDLEIVERKPNSVVVDLKINWNELINRTNNSINNPSNADAAADEQPTSETANVDETPEQDTQTQLDLVRHENEVAANSNEANQTGRTQTLRFVINGFLGRNGFVTNNQSPVAQIAILDNVYIAIIGASMTALLFVGAVVSGSIYYRRKRIYGTALEADTEINPRRKRFFRRKSTKATEQKTKLVHHKIKNNDRPRPVKSSANYQSNDWGKI</sequence>
<feature type="compositionally biased region" description="Polar residues" evidence="1">
    <location>
        <begin position="978"/>
        <end position="990"/>
    </location>
</feature>
<gene>
    <name evidence="3" type="ORF">J2Z62_000027</name>
</gene>
<name>A0ABU0LXZ5_9BACT</name>
<keyword evidence="2" id="KW-0812">Transmembrane</keyword>
<feature type="transmembrane region" description="Helical" evidence="2">
    <location>
        <begin position="7"/>
        <end position="27"/>
    </location>
</feature>
<feature type="region of interest" description="Disordered" evidence="1">
    <location>
        <begin position="950"/>
        <end position="990"/>
    </location>
</feature>
<evidence type="ECO:0000256" key="1">
    <source>
        <dbReference type="SAM" id="MobiDB-lite"/>
    </source>
</evidence>
<feature type="region of interest" description="Disordered" evidence="1">
    <location>
        <begin position="807"/>
        <end position="840"/>
    </location>
</feature>
<dbReference type="Proteomes" id="UP001240643">
    <property type="component" value="Unassembled WGS sequence"/>
</dbReference>
<keyword evidence="2" id="KW-1133">Transmembrane helix</keyword>
<evidence type="ECO:0000256" key="2">
    <source>
        <dbReference type="SAM" id="Phobius"/>
    </source>
</evidence>
<feature type="compositionally biased region" description="Low complexity" evidence="1">
    <location>
        <begin position="807"/>
        <end position="823"/>
    </location>
</feature>
<organism evidence="3 4">
    <name type="scientific">Mycoplasmoides fastidiosum</name>
    <dbReference type="NCBI Taxonomy" id="92758"/>
    <lineage>
        <taxon>Bacteria</taxon>
        <taxon>Bacillati</taxon>
        <taxon>Mycoplasmatota</taxon>
        <taxon>Mycoplasmoidales</taxon>
        <taxon>Mycoplasmoidaceae</taxon>
        <taxon>Mycoplasmoides</taxon>
    </lineage>
</organism>
<comment type="caution">
    <text evidence="3">The sequence shown here is derived from an EMBL/GenBank/DDBJ whole genome shotgun (WGS) entry which is preliminary data.</text>
</comment>
<feature type="transmembrane region" description="Helical" evidence="2">
    <location>
        <begin position="899"/>
        <end position="924"/>
    </location>
</feature>
<keyword evidence="2" id="KW-0472">Membrane</keyword>
<evidence type="ECO:0000313" key="4">
    <source>
        <dbReference type="Proteomes" id="UP001240643"/>
    </source>
</evidence>
<evidence type="ECO:0000313" key="3">
    <source>
        <dbReference type="EMBL" id="MDQ0513589.1"/>
    </source>
</evidence>
<accession>A0ABU0LXZ5</accession>
<dbReference type="RefSeq" id="WP_256547713.1">
    <property type="nucleotide sequence ID" value="NZ_CP101809.1"/>
</dbReference>
<proteinExistence type="predicted"/>
<dbReference type="EMBL" id="JAUSWO010000001">
    <property type="protein sequence ID" value="MDQ0513589.1"/>
    <property type="molecule type" value="Genomic_DNA"/>
</dbReference>